<comment type="caution">
    <text evidence="2">The sequence shown here is derived from an EMBL/GenBank/DDBJ whole genome shotgun (WGS) entry which is preliminary data.</text>
</comment>
<evidence type="ECO:0000313" key="3">
    <source>
        <dbReference type="Proteomes" id="UP001175000"/>
    </source>
</evidence>
<feature type="compositionally biased region" description="Basic and acidic residues" evidence="1">
    <location>
        <begin position="56"/>
        <end position="65"/>
    </location>
</feature>
<sequence length="208" mass="22796">MLPASSVPSATNMNARASFRCNHPRANAAEDLTLRIAFSSDSCRRSASQCFSQRQDAAREEERGQSGRGGELDCAFDKGWRAPQTGVKSSPRAGIRPPSPSLSRGKAGVVVLSAPAAVPPLCHACQETPVFRELSILSPGKSATRIATGAPHRAWACHSTWQPLYDHSPLHEGHWYQLDCQFNQHPLSSPPAIWRTPRSRRRPRQPLT</sequence>
<evidence type="ECO:0000313" key="2">
    <source>
        <dbReference type="EMBL" id="KAK0619920.1"/>
    </source>
</evidence>
<evidence type="ECO:0000256" key="1">
    <source>
        <dbReference type="SAM" id="MobiDB-lite"/>
    </source>
</evidence>
<feature type="compositionally biased region" description="Basic residues" evidence="1">
    <location>
        <begin position="197"/>
        <end position="208"/>
    </location>
</feature>
<accession>A0AA39WRB5</accession>
<reference evidence="2" key="1">
    <citation type="submission" date="2023-06" db="EMBL/GenBank/DDBJ databases">
        <title>Genome-scale phylogeny and comparative genomics of the fungal order Sordariales.</title>
        <authorList>
            <consortium name="Lawrence Berkeley National Laboratory"/>
            <person name="Hensen N."/>
            <person name="Bonometti L."/>
            <person name="Westerberg I."/>
            <person name="Brannstrom I.O."/>
            <person name="Guillou S."/>
            <person name="Cros-Aarteil S."/>
            <person name="Calhoun S."/>
            <person name="Haridas S."/>
            <person name="Kuo A."/>
            <person name="Mondo S."/>
            <person name="Pangilinan J."/>
            <person name="Riley R."/>
            <person name="Labutti K."/>
            <person name="Andreopoulos B."/>
            <person name="Lipzen A."/>
            <person name="Chen C."/>
            <person name="Yanf M."/>
            <person name="Daum C."/>
            <person name="Ng V."/>
            <person name="Clum A."/>
            <person name="Steindorff A."/>
            <person name="Ohm R."/>
            <person name="Martin F."/>
            <person name="Silar P."/>
            <person name="Natvig D."/>
            <person name="Lalanne C."/>
            <person name="Gautier V."/>
            <person name="Ament-Velasquez S.L."/>
            <person name="Kruys A."/>
            <person name="Hutchinson M.I."/>
            <person name="Powell A.J."/>
            <person name="Barry K."/>
            <person name="Miller A.N."/>
            <person name="Grigoriev I.V."/>
            <person name="Debuchy R."/>
            <person name="Gladieux P."/>
            <person name="Thoren M.H."/>
            <person name="Johannesson H."/>
        </authorList>
    </citation>
    <scope>NUCLEOTIDE SEQUENCE</scope>
    <source>
        <strain evidence="2">CBS 606.72</strain>
    </source>
</reference>
<proteinExistence type="predicted"/>
<protein>
    <submittedName>
        <fullName evidence="2">Uncharacterized protein</fullName>
    </submittedName>
</protein>
<dbReference type="Proteomes" id="UP001175000">
    <property type="component" value="Unassembled WGS sequence"/>
</dbReference>
<feature type="region of interest" description="Disordered" evidence="1">
    <location>
        <begin position="54"/>
        <end position="105"/>
    </location>
</feature>
<dbReference type="EMBL" id="JAULSU010000004">
    <property type="protein sequence ID" value="KAK0619920.1"/>
    <property type="molecule type" value="Genomic_DNA"/>
</dbReference>
<gene>
    <name evidence="2" type="ORF">B0T14DRAFT_219787</name>
</gene>
<dbReference type="AlphaFoldDB" id="A0AA39WRB5"/>
<name>A0AA39WRB5_9PEZI</name>
<organism evidence="2 3">
    <name type="scientific">Immersiella caudata</name>
    <dbReference type="NCBI Taxonomy" id="314043"/>
    <lineage>
        <taxon>Eukaryota</taxon>
        <taxon>Fungi</taxon>
        <taxon>Dikarya</taxon>
        <taxon>Ascomycota</taxon>
        <taxon>Pezizomycotina</taxon>
        <taxon>Sordariomycetes</taxon>
        <taxon>Sordariomycetidae</taxon>
        <taxon>Sordariales</taxon>
        <taxon>Lasiosphaeriaceae</taxon>
        <taxon>Immersiella</taxon>
    </lineage>
</organism>
<feature type="region of interest" description="Disordered" evidence="1">
    <location>
        <begin position="189"/>
        <end position="208"/>
    </location>
</feature>
<keyword evidence="3" id="KW-1185">Reference proteome</keyword>